<feature type="binding site" evidence="7">
    <location>
        <position position="192"/>
    </location>
    <ligand>
        <name>Zn(2+)</name>
        <dbReference type="ChEBI" id="CHEBI:29105"/>
    </ligand>
</feature>
<reference evidence="9 10" key="1">
    <citation type="submission" date="2017-08" db="EMBL/GenBank/DDBJ databases">
        <title>The whole genome shortgun sequences of strain Leeuwenhoekiella nanhaiensis G18 from the South China Sea.</title>
        <authorList>
            <person name="Liu Q."/>
        </authorList>
    </citation>
    <scope>NUCLEOTIDE SEQUENCE [LARGE SCALE GENOMIC DNA]</scope>
    <source>
        <strain evidence="9 10">G18</strain>
    </source>
</reference>
<keyword evidence="4 8" id="KW-0812">Transmembrane</keyword>
<protein>
    <submittedName>
        <fullName evidence="9">Hemolysin III family protein</fullName>
    </submittedName>
</protein>
<evidence type="ECO:0000256" key="6">
    <source>
        <dbReference type="ARBA" id="ARBA00023136"/>
    </source>
</evidence>
<feature type="binding site" evidence="7">
    <location>
        <position position="188"/>
    </location>
    <ligand>
        <name>Zn(2+)</name>
        <dbReference type="ChEBI" id="CHEBI:29105"/>
    </ligand>
</feature>
<comment type="subcellular location">
    <subcellularLocation>
        <location evidence="1">Cell membrane</location>
        <topology evidence="1">Multi-pass membrane protein</topology>
    </subcellularLocation>
</comment>
<keyword evidence="10" id="KW-1185">Reference proteome</keyword>
<dbReference type="RefSeq" id="WP_099647720.1">
    <property type="nucleotide sequence ID" value="NZ_KZ319310.1"/>
</dbReference>
<evidence type="ECO:0000256" key="4">
    <source>
        <dbReference type="ARBA" id="ARBA00022692"/>
    </source>
</evidence>
<keyword evidence="3" id="KW-1003">Cell membrane</keyword>
<feature type="transmembrane region" description="Helical" evidence="8">
    <location>
        <begin position="83"/>
        <end position="102"/>
    </location>
</feature>
<keyword evidence="7" id="KW-0862">Zinc</keyword>
<dbReference type="AlphaFoldDB" id="A0A2G1VLW6"/>
<feature type="transmembrane region" description="Helical" evidence="8">
    <location>
        <begin position="188"/>
        <end position="207"/>
    </location>
</feature>
<evidence type="ECO:0000256" key="8">
    <source>
        <dbReference type="SAM" id="Phobius"/>
    </source>
</evidence>
<dbReference type="Pfam" id="PF03006">
    <property type="entry name" value="HlyIII"/>
    <property type="match status" value="1"/>
</dbReference>
<feature type="transmembrane region" description="Helical" evidence="8">
    <location>
        <begin position="133"/>
        <end position="150"/>
    </location>
</feature>
<comment type="similarity">
    <text evidence="2">Belongs to the UPF0073 (Hly-III) family.</text>
</comment>
<name>A0A2G1VLW6_9FLAO</name>
<gene>
    <name evidence="9" type="ORF">CJ305_18285</name>
</gene>
<dbReference type="NCBIfam" id="TIGR01065">
    <property type="entry name" value="hlyIII"/>
    <property type="match status" value="1"/>
</dbReference>
<evidence type="ECO:0000313" key="10">
    <source>
        <dbReference type="Proteomes" id="UP000229433"/>
    </source>
</evidence>
<feature type="transmembrane region" description="Helical" evidence="8">
    <location>
        <begin position="12"/>
        <end position="34"/>
    </location>
</feature>
<evidence type="ECO:0000313" key="9">
    <source>
        <dbReference type="EMBL" id="PHQ27767.1"/>
    </source>
</evidence>
<dbReference type="GO" id="GO:0005886">
    <property type="term" value="C:plasma membrane"/>
    <property type="evidence" value="ECO:0007669"/>
    <property type="project" value="UniProtKB-SubCell"/>
</dbReference>
<dbReference type="PANTHER" id="PTHR20855:SF3">
    <property type="entry name" value="LD03007P"/>
    <property type="match status" value="1"/>
</dbReference>
<evidence type="ECO:0000256" key="2">
    <source>
        <dbReference type="ARBA" id="ARBA00008488"/>
    </source>
</evidence>
<keyword evidence="5 8" id="KW-1133">Transmembrane helix</keyword>
<evidence type="ECO:0000256" key="7">
    <source>
        <dbReference type="PIRSR" id="PIRSR604254-1"/>
    </source>
</evidence>
<dbReference type="GO" id="GO:0140911">
    <property type="term" value="F:pore-forming activity"/>
    <property type="evidence" value="ECO:0007669"/>
    <property type="project" value="InterPro"/>
</dbReference>
<comment type="caution">
    <text evidence="9">The sequence shown here is derived from an EMBL/GenBank/DDBJ whole genome shotgun (WGS) entry which is preliminary data.</text>
</comment>
<dbReference type="PANTHER" id="PTHR20855">
    <property type="entry name" value="ADIPOR/PROGESTIN RECEPTOR-RELATED"/>
    <property type="match status" value="1"/>
</dbReference>
<dbReference type="InterPro" id="IPR004254">
    <property type="entry name" value="AdipoR/HlyIII-related"/>
</dbReference>
<evidence type="ECO:0000256" key="3">
    <source>
        <dbReference type="ARBA" id="ARBA00022475"/>
    </source>
</evidence>
<feature type="binding site" evidence="7">
    <location>
        <position position="66"/>
    </location>
    <ligand>
        <name>Zn(2+)</name>
        <dbReference type="ChEBI" id="CHEBI:29105"/>
    </ligand>
</feature>
<feature type="transmembrane region" description="Helical" evidence="8">
    <location>
        <begin position="108"/>
        <end position="126"/>
    </location>
</feature>
<organism evidence="9 10">
    <name type="scientific">Leeuwenhoekiella nanhaiensis</name>
    <dbReference type="NCBI Taxonomy" id="1655491"/>
    <lineage>
        <taxon>Bacteria</taxon>
        <taxon>Pseudomonadati</taxon>
        <taxon>Bacteroidota</taxon>
        <taxon>Flavobacteriia</taxon>
        <taxon>Flavobacteriales</taxon>
        <taxon>Flavobacteriaceae</taxon>
        <taxon>Leeuwenhoekiella</taxon>
    </lineage>
</organism>
<dbReference type="InterPro" id="IPR005744">
    <property type="entry name" value="Hy-lIII"/>
</dbReference>
<dbReference type="EMBL" id="NQXA01000031">
    <property type="protein sequence ID" value="PHQ27767.1"/>
    <property type="molecule type" value="Genomic_DNA"/>
</dbReference>
<feature type="transmembrane region" description="Helical" evidence="8">
    <location>
        <begin position="46"/>
        <end position="71"/>
    </location>
</feature>
<proteinExistence type="inferred from homology"/>
<sequence length="211" mass="24116">MQHLNLNWKEEEFWNALSHGIGVLMGIFGLYLLLTEDHYKSDYSTLSILFYGASILILYIASTVYHLLAHVSWKQIFRKIDHISIYFLIAGTYTPVALISLADGNGWIIFWTVWGIAALGTILKLFFTGRFEALSLILYLAMGWLIVLDWDNLIAVSSEQGIQLLMLGGAFYTLGIVFYVIRKIPFNHFIWHLFVLGGSICHFLFILTDVI</sequence>
<dbReference type="OrthoDB" id="9813689at2"/>
<keyword evidence="7" id="KW-0479">Metal-binding</keyword>
<evidence type="ECO:0000256" key="5">
    <source>
        <dbReference type="ARBA" id="ARBA00022989"/>
    </source>
</evidence>
<dbReference type="GO" id="GO:0046872">
    <property type="term" value="F:metal ion binding"/>
    <property type="evidence" value="ECO:0007669"/>
    <property type="project" value="UniProtKB-KW"/>
</dbReference>
<keyword evidence="6 8" id="KW-0472">Membrane</keyword>
<evidence type="ECO:0000256" key="1">
    <source>
        <dbReference type="ARBA" id="ARBA00004651"/>
    </source>
</evidence>
<accession>A0A2G1VLW6</accession>
<feature type="transmembrane region" description="Helical" evidence="8">
    <location>
        <begin position="162"/>
        <end position="181"/>
    </location>
</feature>
<dbReference type="Proteomes" id="UP000229433">
    <property type="component" value="Unassembled WGS sequence"/>
</dbReference>